<organism evidence="2 3">
    <name type="scientific">Streptomyces katrae</name>
    <dbReference type="NCBI Taxonomy" id="68223"/>
    <lineage>
        <taxon>Bacteria</taxon>
        <taxon>Bacillati</taxon>
        <taxon>Actinomycetota</taxon>
        <taxon>Actinomycetes</taxon>
        <taxon>Kitasatosporales</taxon>
        <taxon>Streptomycetaceae</taxon>
        <taxon>Streptomyces</taxon>
    </lineage>
</organism>
<dbReference type="Proteomes" id="UP000033551">
    <property type="component" value="Unassembled WGS sequence"/>
</dbReference>
<protein>
    <submittedName>
        <fullName evidence="2">Membrane protein</fullName>
    </submittedName>
</protein>
<evidence type="ECO:0000313" key="2">
    <source>
        <dbReference type="EMBL" id="KJY28034.1"/>
    </source>
</evidence>
<keyword evidence="3" id="KW-1185">Reference proteome</keyword>
<reference evidence="2 3" key="1">
    <citation type="submission" date="2015-02" db="EMBL/GenBank/DDBJ databases">
        <authorList>
            <person name="Ju K.-S."/>
            <person name="Doroghazi J.R."/>
            <person name="Metcalf W."/>
        </authorList>
    </citation>
    <scope>NUCLEOTIDE SEQUENCE [LARGE SCALE GENOMIC DNA]</scope>
    <source>
        <strain evidence="2 3">NRRL ISP-5550</strain>
    </source>
</reference>
<comment type="caution">
    <text evidence="2">The sequence shown here is derived from an EMBL/GenBank/DDBJ whole genome shotgun (WGS) entry which is preliminary data.</text>
</comment>
<evidence type="ECO:0000256" key="1">
    <source>
        <dbReference type="SAM" id="Phobius"/>
    </source>
</evidence>
<dbReference type="InterPro" id="IPR013901">
    <property type="entry name" value="Anthrone_oxy"/>
</dbReference>
<dbReference type="AlphaFoldDB" id="A0A0F4J2E5"/>
<feature type="transmembrane region" description="Helical" evidence="1">
    <location>
        <begin position="6"/>
        <end position="31"/>
    </location>
</feature>
<dbReference type="Pfam" id="PF08592">
    <property type="entry name" value="Anthrone_oxy"/>
    <property type="match status" value="1"/>
</dbReference>
<keyword evidence="1" id="KW-0812">Transmembrane</keyword>
<evidence type="ECO:0000313" key="3">
    <source>
        <dbReference type="Proteomes" id="UP000033551"/>
    </source>
</evidence>
<feature type="transmembrane region" description="Helical" evidence="1">
    <location>
        <begin position="52"/>
        <end position="79"/>
    </location>
</feature>
<feature type="transmembrane region" description="Helical" evidence="1">
    <location>
        <begin position="85"/>
        <end position="103"/>
    </location>
</feature>
<proteinExistence type="predicted"/>
<gene>
    <name evidence="2" type="ORF">VR44_26230</name>
</gene>
<feature type="transmembrane region" description="Helical" evidence="1">
    <location>
        <begin position="140"/>
        <end position="159"/>
    </location>
</feature>
<keyword evidence="1" id="KW-0472">Membrane</keyword>
<keyword evidence="1" id="KW-1133">Transmembrane helix</keyword>
<dbReference type="PATRIC" id="fig|68223.7.peg.1406"/>
<accession>A0A0F4J2E5</accession>
<name>A0A0F4J2E5_9ACTN</name>
<sequence>METVRFAALVAATLTVGLVSGLFYGFSVAVMPGLRASADRTVVETMQRINVAILNGWFLLGYVGALVFTGLALALRLVVGGGGGTAPLAGAFVAYVLVVLVTARVNIPLNNALAQAGPVERIADPAAVRRAFEGPWVRANTGRTVLCTVAFGLLVWALVLDGQP</sequence>
<dbReference type="EMBL" id="JZWV01000769">
    <property type="protein sequence ID" value="KJY28034.1"/>
    <property type="molecule type" value="Genomic_DNA"/>
</dbReference>
<dbReference type="RefSeq" id="WP_045950072.1">
    <property type="nucleotide sequence ID" value="NZ_JZWV01000769.1"/>
</dbReference>
<dbReference type="STRING" id="68223.GCA_002028425_07050"/>
<dbReference type="OrthoDB" id="428263at2"/>